<dbReference type="Gene3D" id="1.20.140.10">
    <property type="entry name" value="Butyryl-CoA Dehydrogenase, subunit A, domain 3"/>
    <property type="match status" value="1"/>
</dbReference>
<dbReference type="SUPFAM" id="SSF47203">
    <property type="entry name" value="Acyl-CoA dehydrogenase C-terminal domain-like"/>
    <property type="match status" value="1"/>
</dbReference>
<dbReference type="AlphaFoldDB" id="A0A059KTW6"/>
<proteinExistence type="predicted"/>
<dbReference type="PANTHER" id="PTHR43884:SF12">
    <property type="entry name" value="ISOVALERYL-COA DEHYDROGENASE, MITOCHONDRIAL-RELATED"/>
    <property type="match status" value="1"/>
</dbReference>
<sequence>MLRSAVAEKDALPSVVDNIVESREFQQVLDEVRQRRNEFDTGSHVPRDMIERFKQVGIYRAATPKCYGGDALAPAQFLHMIERISEADGSAGWVASFGSAGVYLAALPKETLAEIYAQSPDLVFAAGLFPLQPAEAVEGGWQVNGTWKFASGCKGADLLGVGIGAAGGKPRTAVFPASQVEIIENWDVVGLKGTGSHDLRVNDKRVDERWTFIRGGASTVDEPLFRYPSIAYAAQVLAVVNLGLARAALDEVSRMAAGSGITGAPKMADRAYVRIEIAKAEAQLAAARGFFYGATEQVWNSILAGNPVTAEQTSLLRLSAIHVSQAGAAVVQSAYRLAGTTAIYLRHPLQRYLRDSMVVTQHAFLSEGLYDGAGSVLLGVPPFPGYI</sequence>
<accession>A0A059KTW6</accession>
<evidence type="ECO:0000256" key="1">
    <source>
        <dbReference type="ARBA" id="ARBA00023002"/>
    </source>
</evidence>
<dbReference type="InterPro" id="IPR009100">
    <property type="entry name" value="AcylCoA_DH/oxidase_NM_dom_sf"/>
</dbReference>
<dbReference type="PANTHER" id="PTHR43884">
    <property type="entry name" value="ACYL-COA DEHYDROGENASE"/>
    <property type="match status" value="1"/>
</dbReference>
<dbReference type="InterPro" id="IPR046373">
    <property type="entry name" value="Acyl-CoA_Oxase/DH_mid-dom_sf"/>
</dbReference>
<dbReference type="InterPro" id="IPR013786">
    <property type="entry name" value="AcylCoA_DH/ox_N"/>
</dbReference>
<dbReference type="PIRSF" id="PIRSF016578">
    <property type="entry name" value="HsaA"/>
    <property type="match status" value="1"/>
</dbReference>
<dbReference type="InterPro" id="IPR037069">
    <property type="entry name" value="AcylCoA_DH/ox_N_sf"/>
</dbReference>
<organism evidence="4 5">
    <name type="scientific">Pseudomonas mandelii PD30</name>
    <dbReference type="NCBI Taxonomy" id="1419583"/>
    <lineage>
        <taxon>Bacteria</taxon>
        <taxon>Pseudomonadati</taxon>
        <taxon>Pseudomonadota</taxon>
        <taxon>Gammaproteobacteria</taxon>
        <taxon>Pseudomonadales</taxon>
        <taxon>Pseudomonadaceae</taxon>
        <taxon>Pseudomonas</taxon>
    </lineage>
</organism>
<feature type="domain" description="Acyl-CoA dehydrogenase/oxidase N-terminal" evidence="2">
    <location>
        <begin position="30"/>
        <end position="100"/>
    </location>
</feature>
<evidence type="ECO:0000259" key="3">
    <source>
        <dbReference type="Pfam" id="PF08028"/>
    </source>
</evidence>
<evidence type="ECO:0000259" key="2">
    <source>
        <dbReference type="Pfam" id="PF02771"/>
    </source>
</evidence>
<name>A0A059KTW6_9PSED</name>
<dbReference type="RefSeq" id="WP_033062065.1">
    <property type="nucleotide sequence ID" value="NZ_AZQQ01000110.1"/>
</dbReference>
<dbReference type="GO" id="GO:0050660">
    <property type="term" value="F:flavin adenine dinucleotide binding"/>
    <property type="evidence" value="ECO:0007669"/>
    <property type="project" value="InterPro"/>
</dbReference>
<reference evidence="4 5" key="1">
    <citation type="submission" date="2013-12" db="EMBL/GenBank/DDBJ databases">
        <authorList>
            <person name="Formusa P.A."/>
            <person name="Habash M."/>
            <person name="Lee H."/>
            <person name="Trevors J.T."/>
        </authorList>
    </citation>
    <scope>NUCLEOTIDE SEQUENCE [LARGE SCALE GENOMIC DNA]</scope>
    <source>
        <strain evidence="4 5">PD30</strain>
    </source>
</reference>
<dbReference type="GO" id="GO:0003995">
    <property type="term" value="F:acyl-CoA dehydrogenase activity"/>
    <property type="evidence" value="ECO:0007669"/>
    <property type="project" value="TreeGrafter"/>
</dbReference>
<dbReference type="EMBL" id="AZQQ01000110">
    <property type="protein sequence ID" value="KDD65149.1"/>
    <property type="molecule type" value="Genomic_DNA"/>
</dbReference>
<comment type="caution">
    <text evidence="4">The sequence shown here is derived from an EMBL/GenBank/DDBJ whole genome shotgun (WGS) entry which is preliminary data.</text>
</comment>
<gene>
    <name evidence="4" type="ORF">V466_30685</name>
</gene>
<dbReference type="SUPFAM" id="SSF56645">
    <property type="entry name" value="Acyl-CoA dehydrogenase NM domain-like"/>
    <property type="match status" value="1"/>
</dbReference>
<evidence type="ECO:0000313" key="4">
    <source>
        <dbReference type="EMBL" id="KDD65149.1"/>
    </source>
</evidence>
<evidence type="ECO:0000313" key="5">
    <source>
        <dbReference type="Proteomes" id="UP000026739"/>
    </source>
</evidence>
<dbReference type="Pfam" id="PF02771">
    <property type="entry name" value="Acyl-CoA_dh_N"/>
    <property type="match status" value="1"/>
</dbReference>
<dbReference type="Proteomes" id="UP000026739">
    <property type="component" value="Unassembled WGS sequence"/>
</dbReference>
<keyword evidence="1" id="KW-0560">Oxidoreductase</keyword>
<dbReference type="InterPro" id="IPR036250">
    <property type="entry name" value="AcylCo_DH-like_C"/>
</dbReference>
<dbReference type="Gene3D" id="2.40.110.10">
    <property type="entry name" value="Butyryl-CoA Dehydrogenase, subunit A, domain 2"/>
    <property type="match status" value="1"/>
</dbReference>
<dbReference type="Pfam" id="PF08028">
    <property type="entry name" value="Acyl-CoA_dh_2"/>
    <property type="match status" value="1"/>
</dbReference>
<feature type="domain" description="Acyl-CoA dehydrogenase C-terminal" evidence="3">
    <location>
        <begin position="236"/>
        <end position="366"/>
    </location>
</feature>
<dbReference type="eggNOG" id="COG1960">
    <property type="taxonomic scope" value="Bacteria"/>
</dbReference>
<protein>
    <submittedName>
        <fullName evidence="4">Acyl-CoA dehydrogenase</fullName>
    </submittedName>
</protein>
<dbReference type="Gene3D" id="1.10.540.10">
    <property type="entry name" value="Acyl-CoA dehydrogenase/oxidase, N-terminal domain"/>
    <property type="match status" value="1"/>
</dbReference>
<dbReference type="InterPro" id="IPR013107">
    <property type="entry name" value="Acyl-CoA_DH_C"/>
</dbReference>